<keyword evidence="3 5" id="KW-1133">Transmembrane helix</keyword>
<evidence type="ECO:0000256" key="5">
    <source>
        <dbReference type="SAM" id="Phobius"/>
    </source>
</evidence>
<evidence type="ECO:0000256" key="1">
    <source>
        <dbReference type="ARBA" id="ARBA00004141"/>
    </source>
</evidence>
<dbReference type="Gene3D" id="1.10.1450.10">
    <property type="entry name" value="Tetraspanin"/>
    <property type="match status" value="1"/>
</dbReference>
<proteinExistence type="predicted"/>
<dbReference type="InParanoid" id="A0A482WLE1"/>
<keyword evidence="4 5" id="KW-0472">Membrane</keyword>
<protein>
    <submittedName>
        <fullName evidence="6">Uncharacterized protein</fullName>
    </submittedName>
</protein>
<evidence type="ECO:0000313" key="7">
    <source>
        <dbReference type="Proteomes" id="UP000291343"/>
    </source>
</evidence>
<dbReference type="AlphaFoldDB" id="A0A482WLE1"/>
<dbReference type="CDD" id="cd03127">
    <property type="entry name" value="tetraspanin_LEL"/>
    <property type="match status" value="1"/>
</dbReference>
<dbReference type="Proteomes" id="UP000291343">
    <property type="component" value="Unassembled WGS sequence"/>
</dbReference>
<dbReference type="GO" id="GO:0005886">
    <property type="term" value="C:plasma membrane"/>
    <property type="evidence" value="ECO:0007669"/>
    <property type="project" value="TreeGrafter"/>
</dbReference>
<comment type="subcellular location">
    <subcellularLocation>
        <location evidence="1">Membrane</location>
        <topology evidence="1">Multi-pass membrane protein</topology>
    </subcellularLocation>
</comment>
<feature type="transmembrane region" description="Helical" evidence="5">
    <location>
        <begin position="14"/>
        <end position="37"/>
    </location>
</feature>
<gene>
    <name evidence="6" type="ORF">LSTR_LSTR008878</name>
</gene>
<dbReference type="PRINTS" id="PR00259">
    <property type="entry name" value="TMFOUR"/>
</dbReference>
<dbReference type="STRING" id="195883.A0A482WLE1"/>
<dbReference type="PANTHER" id="PTHR19282">
    <property type="entry name" value="TETRASPANIN"/>
    <property type="match status" value="1"/>
</dbReference>
<accession>A0A482WLE1</accession>
<dbReference type="PANTHER" id="PTHR19282:SF544">
    <property type="entry name" value="TETRASPANIN"/>
    <property type="match status" value="1"/>
</dbReference>
<evidence type="ECO:0000256" key="3">
    <source>
        <dbReference type="ARBA" id="ARBA00022989"/>
    </source>
</evidence>
<dbReference type="EMBL" id="QKKF02031779">
    <property type="protein sequence ID" value="RZF34339.1"/>
    <property type="molecule type" value="Genomic_DNA"/>
</dbReference>
<feature type="transmembrane region" description="Helical" evidence="5">
    <location>
        <begin position="132"/>
        <end position="154"/>
    </location>
</feature>
<dbReference type="Pfam" id="PF00335">
    <property type="entry name" value="Tetraspanin"/>
    <property type="match status" value="1"/>
</dbReference>
<keyword evidence="2 5" id="KW-0812">Transmembrane</keyword>
<dbReference type="InterPro" id="IPR008952">
    <property type="entry name" value="Tetraspanin_EC2_sf"/>
</dbReference>
<name>A0A482WLE1_LAOST</name>
<keyword evidence="7" id="KW-1185">Reference proteome</keyword>
<evidence type="ECO:0000313" key="6">
    <source>
        <dbReference type="EMBL" id="RZF34339.1"/>
    </source>
</evidence>
<dbReference type="SMR" id="A0A482WLE1"/>
<dbReference type="OrthoDB" id="6628431at2759"/>
<dbReference type="InterPro" id="IPR018499">
    <property type="entry name" value="Tetraspanin/Peripherin"/>
</dbReference>
<reference evidence="6 7" key="1">
    <citation type="journal article" date="2017" name="Gigascience">
        <title>Genome sequence of the small brown planthopper, Laodelphax striatellus.</title>
        <authorList>
            <person name="Zhu J."/>
            <person name="Jiang F."/>
            <person name="Wang X."/>
            <person name="Yang P."/>
            <person name="Bao Y."/>
            <person name="Zhao W."/>
            <person name="Wang W."/>
            <person name="Lu H."/>
            <person name="Wang Q."/>
            <person name="Cui N."/>
            <person name="Li J."/>
            <person name="Chen X."/>
            <person name="Luo L."/>
            <person name="Yu J."/>
            <person name="Kang L."/>
            <person name="Cui F."/>
        </authorList>
    </citation>
    <scope>NUCLEOTIDE SEQUENCE [LARGE SCALE GENOMIC DNA]</scope>
    <source>
        <strain evidence="6">Lst14</strain>
    </source>
</reference>
<organism evidence="6 7">
    <name type="scientific">Laodelphax striatellus</name>
    <name type="common">Small brown planthopper</name>
    <name type="synonym">Delphax striatella</name>
    <dbReference type="NCBI Taxonomy" id="195883"/>
    <lineage>
        <taxon>Eukaryota</taxon>
        <taxon>Metazoa</taxon>
        <taxon>Ecdysozoa</taxon>
        <taxon>Arthropoda</taxon>
        <taxon>Hexapoda</taxon>
        <taxon>Insecta</taxon>
        <taxon>Pterygota</taxon>
        <taxon>Neoptera</taxon>
        <taxon>Paraneoptera</taxon>
        <taxon>Hemiptera</taxon>
        <taxon>Auchenorrhyncha</taxon>
        <taxon>Fulgoroidea</taxon>
        <taxon>Delphacidae</taxon>
        <taxon>Criomorphinae</taxon>
        <taxon>Laodelphax</taxon>
    </lineage>
</organism>
<sequence>MRGVRWRLDGSERLQYAICLLTIFFIEIGVGTMAFVYRSKTQDYLSKSMSKIFDKYENNADARNIVNALQHELHCCGTNSPASWAGKYPSSCCQIDAGKHYTGSCPGETWAVGCVEAMSNLIRDQLETMGSIAMSVAAIEIVGIVASLCLASAIRRSERNYA</sequence>
<comment type="caution">
    <text evidence="6">The sequence shown here is derived from an EMBL/GenBank/DDBJ whole genome shotgun (WGS) entry which is preliminary data.</text>
</comment>
<evidence type="ECO:0000256" key="2">
    <source>
        <dbReference type="ARBA" id="ARBA00022692"/>
    </source>
</evidence>
<evidence type="ECO:0000256" key="4">
    <source>
        <dbReference type="ARBA" id="ARBA00023136"/>
    </source>
</evidence>
<dbReference type="SUPFAM" id="SSF48652">
    <property type="entry name" value="Tetraspanin"/>
    <property type="match status" value="1"/>
</dbReference>